<dbReference type="EMBL" id="SRXW01000001">
    <property type="protein sequence ID" value="TGY90435.1"/>
    <property type="molecule type" value="Genomic_DNA"/>
</dbReference>
<evidence type="ECO:0000313" key="6">
    <source>
        <dbReference type="Proteomes" id="UP000308054"/>
    </source>
</evidence>
<keyword evidence="3" id="KW-0732">Signal</keyword>
<dbReference type="Gene3D" id="3.40.50.1820">
    <property type="entry name" value="alpha/beta hydrolase"/>
    <property type="match status" value="1"/>
</dbReference>
<dbReference type="SUPFAM" id="SSF53474">
    <property type="entry name" value="alpha/beta-Hydrolases"/>
    <property type="match status" value="1"/>
</dbReference>
<name>A0A4S2H465_9PROT</name>
<proteinExistence type="predicted"/>
<dbReference type="InterPro" id="IPR001375">
    <property type="entry name" value="Peptidase_S9_cat"/>
</dbReference>
<accession>A0A4S2H465</accession>
<keyword evidence="6" id="KW-1185">Reference proteome</keyword>
<feature type="chain" id="PRO_5020494038" evidence="3">
    <location>
        <begin position="27"/>
        <end position="681"/>
    </location>
</feature>
<dbReference type="InterPro" id="IPR029058">
    <property type="entry name" value="AB_hydrolase_fold"/>
</dbReference>
<dbReference type="SUPFAM" id="SSF82171">
    <property type="entry name" value="DPP6 N-terminal domain-like"/>
    <property type="match status" value="1"/>
</dbReference>
<dbReference type="PANTHER" id="PTHR42776">
    <property type="entry name" value="SERINE PEPTIDASE S9 FAMILY MEMBER"/>
    <property type="match status" value="1"/>
</dbReference>
<feature type="signal peptide" evidence="3">
    <location>
        <begin position="1"/>
        <end position="26"/>
    </location>
</feature>
<dbReference type="RefSeq" id="WP_135994934.1">
    <property type="nucleotide sequence ID" value="NZ_CP071057.1"/>
</dbReference>
<evidence type="ECO:0000256" key="3">
    <source>
        <dbReference type="SAM" id="SignalP"/>
    </source>
</evidence>
<sequence>MSTPLSSLKAAGLGAILALGAASAEAQRPLEIEDLFDLRQVGTAVVQPGGDHVAYVLVEPRDVVEGADDGTPRTSLYVTSGPDRGRLYVEHQSFGGLEWQGEERLTFLSRGEDDEATSLYEIRIDGGEARKLFEHDTSIQAYAFAPDGETVYFIAAEEAGEHADTLYERGFRANVYEEDETFSRLYRVDLGEEDPDAVQFELAGNANDLALSPDGALLAVALAPTPLIDDALMETRWHILDAQSGEVRAEIATPGKIGEGVFSPDARRFAFLAAVDRADPVAQTVHVADVRSGEYSAIAREAEQHVQTMDWESNDRLVVLVHAGLQSALVEYDVDGDEVRRTVFSDFVANAMDRDARSGRLALVADAPGHPRELFVSQRRDFRRWTNSNPWLSGIAFGDQRGFSFEARDGVRVEGVLVTPRGEAPEGGWPLIMTVHGGPEAHDSNGWVTGYSRPGHIGAGRGFAVFYPNYRGSTGRGEMFAKLDHQDAPGEEFNDLVDAIGALSEAGIVNPDKVGITGGSYGGFASAWGATIASEHFAASVPFVALTDLISFFGTTEIPVEMVDVHFMQYPWQDWQSYLEHSPIRHAPGSTTPTLILHGEADTRVDPSQSYELYRYLKMAGEAPVRLVTYPGEGHGNRNAAAQYDYALRLMRWMEHYLQGEGGEPPAHELPYEDLLGLDGE</sequence>
<dbReference type="GO" id="GO:0006508">
    <property type="term" value="P:proteolysis"/>
    <property type="evidence" value="ECO:0007669"/>
    <property type="project" value="InterPro"/>
</dbReference>
<dbReference type="PANTHER" id="PTHR42776:SF27">
    <property type="entry name" value="DIPEPTIDYL PEPTIDASE FAMILY MEMBER 6"/>
    <property type="match status" value="1"/>
</dbReference>
<dbReference type="Proteomes" id="UP000308054">
    <property type="component" value="Unassembled WGS sequence"/>
</dbReference>
<keyword evidence="1" id="KW-0378">Hydrolase</keyword>
<dbReference type="AlphaFoldDB" id="A0A4S2H465"/>
<feature type="region of interest" description="Disordered" evidence="2">
    <location>
        <begin position="662"/>
        <end position="681"/>
    </location>
</feature>
<dbReference type="Pfam" id="PF00326">
    <property type="entry name" value="Peptidase_S9"/>
    <property type="match status" value="1"/>
</dbReference>
<dbReference type="SUPFAM" id="SSF50969">
    <property type="entry name" value="YVTN repeat-like/Quinoprotein amine dehydrogenase"/>
    <property type="match status" value="1"/>
</dbReference>
<dbReference type="InterPro" id="IPR011042">
    <property type="entry name" value="6-blade_b-propeller_TolB-like"/>
</dbReference>
<dbReference type="OrthoDB" id="1094230at2"/>
<evidence type="ECO:0000256" key="1">
    <source>
        <dbReference type="ARBA" id="ARBA00022801"/>
    </source>
</evidence>
<dbReference type="GO" id="GO:0004252">
    <property type="term" value="F:serine-type endopeptidase activity"/>
    <property type="evidence" value="ECO:0007669"/>
    <property type="project" value="TreeGrafter"/>
</dbReference>
<dbReference type="InterPro" id="IPR011044">
    <property type="entry name" value="Quino_amine_DH_bsu"/>
</dbReference>
<gene>
    <name evidence="5" type="ORF">E5163_04765</name>
</gene>
<protein>
    <submittedName>
        <fullName evidence="5">S9 family peptidase</fullName>
    </submittedName>
</protein>
<evidence type="ECO:0000259" key="4">
    <source>
        <dbReference type="Pfam" id="PF00326"/>
    </source>
</evidence>
<feature type="domain" description="Peptidase S9 prolyl oligopeptidase catalytic" evidence="4">
    <location>
        <begin position="459"/>
        <end position="660"/>
    </location>
</feature>
<evidence type="ECO:0000256" key="2">
    <source>
        <dbReference type="SAM" id="MobiDB-lite"/>
    </source>
</evidence>
<comment type="caution">
    <text evidence="5">The sequence shown here is derived from an EMBL/GenBank/DDBJ whole genome shotgun (WGS) entry which is preliminary data.</text>
</comment>
<evidence type="ECO:0000313" key="5">
    <source>
        <dbReference type="EMBL" id="TGY90435.1"/>
    </source>
</evidence>
<organism evidence="5 6">
    <name type="scientific">Marinicauda algicola</name>
    <dbReference type="NCBI Taxonomy" id="2029849"/>
    <lineage>
        <taxon>Bacteria</taxon>
        <taxon>Pseudomonadati</taxon>
        <taxon>Pseudomonadota</taxon>
        <taxon>Alphaproteobacteria</taxon>
        <taxon>Maricaulales</taxon>
        <taxon>Maricaulaceae</taxon>
        <taxon>Marinicauda</taxon>
    </lineage>
</organism>
<reference evidence="5 6" key="1">
    <citation type="journal article" date="2017" name="Int. J. Syst. Evol. Microbiol.">
        <title>Marinicauda algicola sp. nov., isolated from a marine red alga Rhodosorus marinus.</title>
        <authorList>
            <person name="Jeong S.E."/>
            <person name="Jeon S.H."/>
            <person name="Chun B.H."/>
            <person name="Kim D.W."/>
            <person name="Jeon C.O."/>
        </authorList>
    </citation>
    <scope>NUCLEOTIDE SEQUENCE [LARGE SCALE GENOMIC DNA]</scope>
    <source>
        <strain evidence="5 6">JCM 31718</strain>
    </source>
</reference>
<dbReference type="Gene3D" id="2.120.10.30">
    <property type="entry name" value="TolB, C-terminal domain"/>
    <property type="match status" value="1"/>
</dbReference>